<comment type="caution">
    <text evidence="2">The sequence shown here is derived from an EMBL/GenBank/DDBJ whole genome shotgun (WGS) entry which is preliminary data.</text>
</comment>
<dbReference type="CDD" id="cd11378">
    <property type="entry name" value="DUF296"/>
    <property type="match status" value="1"/>
</dbReference>
<evidence type="ECO:0000259" key="1">
    <source>
        <dbReference type="PROSITE" id="PS51742"/>
    </source>
</evidence>
<gene>
    <name evidence="2" type="ORF">DKT69_10985</name>
</gene>
<dbReference type="AlphaFoldDB" id="A0A317DNV3"/>
<proteinExistence type="predicted"/>
<dbReference type="Gene3D" id="3.30.1330.80">
    <property type="entry name" value="Hypothetical protein, similar to alpha- acetolactate decarboxylase, domain 2"/>
    <property type="match status" value="1"/>
</dbReference>
<dbReference type="PROSITE" id="PS51742">
    <property type="entry name" value="PPC"/>
    <property type="match status" value="1"/>
</dbReference>
<evidence type="ECO:0000313" key="3">
    <source>
        <dbReference type="Proteomes" id="UP000246050"/>
    </source>
</evidence>
<feature type="domain" description="PPC" evidence="1">
    <location>
        <begin position="51"/>
        <end position="188"/>
    </location>
</feature>
<name>A0A317DNV3_9ACTN</name>
<dbReference type="SUPFAM" id="SSF117856">
    <property type="entry name" value="AF0104/ALDC/Ptd012-like"/>
    <property type="match status" value="1"/>
</dbReference>
<reference evidence="2 3" key="1">
    <citation type="submission" date="2018-05" db="EMBL/GenBank/DDBJ databases">
        <title>Micromonosporas from Atacama Desert.</title>
        <authorList>
            <person name="Carro L."/>
            <person name="Golinska P."/>
            <person name="Klenk H.-P."/>
            <person name="Goodfellow M."/>
        </authorList>
    </citation>
    <scope>NUCLEOTIDE SEQUENCE [LARGE SCALE GENOMIC DNA]</scope>
    <source>
        <strain evidence="2 3">4G51</strain>
    </source>
</reference>
<dbReference type="PANTHER" id="PTHR34988:SF1">
    <property type="entry name" value="DNA-BINDING PROTEIN"/>
    <property type="match status" value="1"/>
</dbReference>
<dbReference type="PANTHER" id="PTHR34988">
    <property type="entry name" value="PROTEIN, PUTATIVE-RELATED"/>
    <property type="match status" value="1"/>
</dbReference>
<dbReference type="Proteomes" id="UP000246050">
    <property type="component" value="Unassembled WGS sequence"/>
</dbReference>
<sequence>MICSEIEMAAPATGIADGTTPGTAGPLGGGGVTAAHRQSRGGRIMETLELADSGRRVVVVAVDKGEDAVTAIHQAAQQCDIRGARVTAVGGFRSAEVGYFDRERRAYDRIPVPEQVEVLSLLGDIADDRGKIALHIHTVLGRRDGTTVGGHLLHGEVWPTLEVIITEVGANLTKHVDQETRLALLAPSTDRTPAIAQAHAGR</sequence>
<dbReference type="EMBL" id="QGKS01000182">
    <property type="protein sequence ID" value="PWR15486.1"/>
    <property type="molecule type" value="Genomic_DNA"/>
</dbReference>
<evidence type="ECO:0000313" key="2">
    <source>
        <dbReference type="EMBL" id="PWR15486.1"/>
    </source>
</evidence>
<organism evidence="2 3">
    <name type="scientific">Micromonospora sicca</name>
    <dbReference type="NCBI Taxonomy" id="2202420"/>
    <lineage>
        <taxon>Bacteria</taxon>
        <taxon>Bacillati</taxon>
        <taxon>Actinomycetota</taxon>
        <taxon>Actinomycetes</taxon>
        <taxon>Micromonosporales</taxon>
        <taxon>Micromonosporaceae</taxon>
        <taxon>Micromonospora</taxon>
    </lineage>
</organism>
<dbReference type="InterPro" id="IPR005175">
    <property type="entry name" value="PPC_dom"/>
</dbReference>
<dbReference type="Pfam" id="PF03479">
    <property type="entry name" value="PCC"/>
    <property type="match status" value="1"/>
</dbReference>
<accession>A0A317DNV3</accession>
<protein>
    <recommendedName>
        <fullName evidence="1">PPC domain-containing protein</fullName>
    </recommendedName>
</protein>